<keyword evidence="5 7" id="KW-1133">Transmembrane helix</keyword>
<dbReference type="EMBL" id="JAUSUH010000002">
    <property type="protein sequence ID" value="MDQ0346725.1"/>
    <property type="molecule type" value="Genomic_DNA"/>
</dbReference>
<name>A0ABU0DE91_9HYPH</name>
<protein>
    <submittedName>
        <fullName evidence="9">NitT/TauT family transport system permease protein</fullName>
    </submittedName>
</protein>
<keyword evidence="6 7" id="KW-0472">Membrane</keyword>
<keyword evidence="2 7" id="KW-0813">Transport</keyword>
<evidence type="ECO:0000259" key="8">
    <source>
        <dbReference type="PROSITE" id="PS50928"/>
    </source>
</evidence>
<comment type="subcellular location">
    <subcellularLocation>
        <location evidence="1 7">Cell membrane</location>
        <topology evidence="1 7">Multi-pass membrane protein</topology>
    </subcellularLocation>
</comment>
<feature type="transmembrane region" description="Helical" evidence="7">
    <location>
        <begin position="69"/>
        <end position="89"/>
    </location>
</feature>
<feature type="transmembrane region" description="Helical" evidence="7">
    <location>
        <begin position="101"/>
        <end position="125"/>
    </location>
</feature>
<comment type="caution">
    <text evidence="9">The sequence shown here is derived from an EMBL/GenBank/DDBJ whole genome shotgun (WGS) entry which is preliminary data.</text>
</comment>
<evidence type="ECO:0000256" key="2">
    <source>
        <dbReference type="ARBA" id="ARBA00022448"/>
    </source>
</evidence>
<evidence type="ECO:0000256" key="7">
    <source>
        <dbReference type="RuleBase" id="RU363032"/>
    </source>
</evidence>
<dbReference type="PROSITE" id="PS50928">
    <property type="entry name" value="ABC_TM1"/>
    <property type="match status" value="1"/>
</dbReference>
<keyword evidence="3" id="KW-1003">Cell membrane</keyword>
<gene>
    <name evidence="9" type="ORF">J2S76_001142</name>
</gene>
<evidence type="ECO:0000256" key="3">
    <source>
        <dbReference type="ARBA" id="ARBA00022475"/>
    </source>
</evidence>
<evidence type="ECO:0000313" key="9">
    <source>
        <dbReference type="EMBL" id="MDQ0346725.1"/>
    </source>
</evidence>
<feature type="transmembrane region" description="Helical" evidence="7">
    <location>
        <begin position="260"/>
        <end position="279"/>
    </location>
</feature>
<sequence length="287" mass="30958">MDARDMTSVPANEAVSARPVVEPAIDRTGGRLRPPSARPFTSWIDPPVLFGAGTVIIGLVIVEALVRLGVISSLIIAPPSAAIGGLFHGEKAFQLLVATKLTFGMVFVTVLIEIIAAVPIGYALFRYKHFGKAYEGWLASLFAAPIFLLYPLFMVILGRNNVTLIVMGSAAGVIPVIVYVRLAFLSVPKTLIKVGKSFNLTESQIFWKIMVPSGAKTIFTGIRLGLIYALINIIAIEYLVDAGGLGRLVSDSYFRFDITGTYTAIIAIAAISITCNAIIDRIEKMLR</sequence>
<feature type="transmembrane region" description="Helical" evidence="7">
    <location>
        <begin position="218"/>
        <end position="240"/>
    </location>
</feature>
<dbReference type="InterPro" id="IPR000515">
    <property type="entry name" value="MetI-like"/>
</dbReference>
<dbReference type="InterPro" id="IPR035906">
    <property type="entry name" value="MetI-like_sf"/>
</dbReference>
<dbReference type="Proteomes" id="UP001238467">
    <property type="component" value="Unassembled WGS sequence"/>
</dbReference>
<reference evidence="9 10" key="1">
    <citation type="submission" date="2023-07" db="EMBL/GenBank/DDBJ databases">
        <title>Genomic Encyclopedia of Type Strains, Phase IV (KMG-IV): sequencing the most valuable type-strain genomes for metagenomic binning, comparative biology and taxonomic classification.</title>
        <authorList>
            <person name="Goeker M."/>
        </authorList>
    </citation>
    <scope>NUCLEOTIDE SEQUENCE [LARGE SCALE GENOMIC DNA]</scope>
    <source>
        <strain evidence="9 10">DSM 1277</strain>
    </source>
</reference>
<evidence type="ECO:0000256" key="4">
    <source>
        <dbReference type="ARBA" id="ARBA00022692"/>
    </source>
</evidence>
<evidence type="ECO:0000313" key="10">
    <source>
        <dbReference type="Proteomes" id="UP001238467"/>
    </source>
</evidence>
<keyword evidence="4 7" id="KW-0812">Transmembrane</keyword>
<dbReference type="PANTHER" id="PTHR30151:SF0">
    <property type="entry name" value="ABC TRANSPORTER PERMEASE PROTEIN MJ0413-RELATED"/>
    <property type="match status" value="1"/>
</dbReference>
<feature type="transmembrane region" description="Helical" evidence="7">
    <location>
        <begin position="43"/>
        <end position="62"/>
    </location>
</feature>
<dbReference type="PANTHER" id="PTHR30151">
    <property type="entry name" value="ALKANE SULFONATE ABC TRANSPORTER-RELATED, MEMBRANE SUBUNIT"/>
    <property type="match status" value="1"/>
</dbReference>
<dbReference type="CDD" id="cd06261">
    <property type="entry name" value="TM_PBP2"/>
    <property type="match status" value="1"/>
</dbReference>
<comment type="similarity">
    <text evidence="7">Belongs to the binding-protein-dependent transport system permease family.</text>
</comment>
<evidence type="ECO:0000256" key="1">
    <source>
        <dbReference type="ARBA" id="ARBA00004651"/>
    </source>
</evidence>
<dbReference type="Gene3D" id="1.10.3720.10">
    <property type="entry name" value="MetI-like"/>
    <property type="match status" value="1"/>
</dbReference>
<keyword evidence="10" id="KW-1185">Reference proteome</keyword>
<evidence type="ECO:0000256" key="6">
    <source>
        <dbReference type="ARBA" id="ARBA00023136"/>
    </source>
</evidence>
<organism evidence="9 10">
    <name type="scientific">Ancylobacter vacuolatus</name>
    <dbReference type="NCBI Taxonomy" id="223389"/>
    <lineage>
        <taxon>Bacteria</taxon>
        <taxon>Pseudomonadati</taxon>
        <taxon>Pseudomonadota</taxon>
        <taxon>Alphaproteobacteria</taxon>
        <taxon>Hyphomicrobiales</taxon>
        <taxon>Xanthobacteraceae</taxon>
        <taxon>Ancylobacter</taxon>
    </lineage>
</organism>
<feature type="transmembrane region" description="Helical" evidence="7">
    <location>
        <begin position="137"/>
        <end position="158"/>
    </location>
</feature>
<accession>A0ABU0DE91</accession>
<dbReference type="Pfam" id="PF00528">
    <property type="entry name" value="BPD_transp_1"/>
    <property type="match status" value="1"/>
</dbReference>
<dbReference type="SUPFAM" id="SSF161098">
    <property type="entry name" value="MetI-like"/>
    <property type="match status" value="1"/>
</dbReference>
<evidence type="ECO:0000256" key="5">
    <source>
        <dbReference type="ARBA" id="ARBA00022989"/>
    </source>
</evidence>
<feature type="domain" description="ABC transmembrane type-1" evidence="8">
    <location>
        <begin position="99"/>
        <end position="283"/>
    </location>
</feature>
<feature type="transmembrane region" description="Helical" evidence="7">
    <location>
        <begin position="164"/>
        <end position="184"/>
    </location>
</feature>
<proteinExistence type="inferred from homology"/>
<dbReference type="RefSeq" id="WP_307058359.1">
    <property type="nucleotide sequence ID" value="NZ_JAUSUH010000002.1"/>
</dbReference>